<dbReference type="STRING" id="101091.A0A1C7NED3"/>
<keyword evidence="4" id="KW-1185">Reference proteome</keyword>
<evidence type="ECO:0000256" key="1">
    <source>
        <dbReference type="SAM" id="Phobius"/>
    </source>
</evidence>
<dbReference type="PROSITE" id="PS51792">
    <property type="entry name" value="YIPPEE"/>
    <property type="match status" value="1"/>
</dbReference>
<feature type="transmembrane region" description="Helical" evidence="1">
    <location>
        <begin position="45"/>
        <end position="65"/>
    </location>
</feature>
<organism evidence="3 4">
    <name type="scientific">Choanephora cucurbitarum</name>
    <dbReference type="NCBI Taxonomy" id="101091"/>
    <lineage>
        <taxon>Eukaryota</taxon>
        <taxon>Fungi</taxon>
        <taxon>Fungi incertae sedis</taxon>
        <taxon>Mucoromycota</taxon>
        <taxon>Mucoromycotina</taxon>
        <taxon>Mucoromycetes</taxon>
        <taxon>Mucorales</taxon>
        <taxon>Mucorineae</taxon>
        <taxon>Choanephoraceae</taxon>
        <taxon>Choanephoroideae</taxon>
        <taxon>Choanephora</taxon>
    </lineage>
</organism>
<dbReference type="Proteomes" id="UP000093000">
    <property type="component" value="Unassembled WGS sequence"/>
</dbReference>
<keyword evidence="1" id="KW-0812">Transmembrane</keyword>
<dbReference type="InterPro" id="IPR034751">
    <property type="entry name" value="Yippee"/>
</dbReference>
<keyword evidence="1" id="KW-1133">Transmembrane helix</keyword>
<accession>A0A1C7NED3</accession>
<dbReference type="EMBL" id="LUGH01000221">
    <property type="protein sequence ID" value="OBZ87457.1"/>
    <property type="molecule type" value="Genomic_DNA"/>
</dbReference>
<dbReference type="PANTHER" id="PTHR13848">
    <property type="entry name" value="PROTEIN YIPPEE-LIKE CG15309-RELATED"/>
    <property type="match status" value="1"/>
</dbReference>
<name>A0A1C7NED3_9FUNG</name>
<evidence type="ECO:0000259" key="2">
    <source>
        <dbReference type="PROSITE" id="PS51792"/>
    </source>
</evidence>
<dbReference type="InterPro" id="IPR039058">
    <property type="entry name" value="Yippee_fam"/>
</dbReference>
<sequence length="122" mass="13947">MGLSYRAYFEGVSGIYGCAKCKTHLATSDAIISTQFRGQHGQAYLFSRVYCIIFFVFLMCTYFRYSINVTCGKEEVRQMATGLHQVKAYNSENKYKEGKSVLEYKLLANLSAKSYVDHVEFI</sequence>
<dbReference type="InParanoid" id="A0A1C7NED3"/>
<evidence type="ECO:0000313" key="4">
    <source>
        <dbReference type="Proteomes" id="UP000093000"/>
    </source>
</evidence>
<dbReference type="AlphaFoldDB" id="A0A1C7NED3"/>
<protein>
    <recommendedName>
        <fullName evidence="2">Yippee domain-containing protein</fullName>
    </recommendedName>
</protein>
<dbReference type="OrthoDB" id="6407410at2759"/>
<gene>
    <name evidence="3" type="ORF">A0J61_04492</name>
</gene>
<feature type="domain" description="Yippee" evidence="2">
    <location>
        <begin position="14"/>
        <end position="111"/>
    </location>
</feature>
<comment type="caution">
    <text evidence="3">The sequence shown here is derived from an EMBL/GenBank/DDBJ whole genome shotgun (WGS) entry which is preliminary data.</text>
</comment>
<proteinExistence type="predicted"/>
<keyword evidence="1" id="KW-0472">Membrane</keyword>
<evidence type="ECO:0000313" key="3">
    <source>
        <dbReference type="EMBL" id="OBZ87457.1"/>
    </source>
</evidence>
<reference evidence="3 4" key="1">
    <citation type="submission" date="2016-03" db="EMBL/GenBank/DDBJ databases">
        <title>Choanephora cucurbitarum.</title>
        <authorList>
            <person name="Min B."/>
            <person name="Park H."/>
            <person name="Park J.-H."/>
            <person name="Shin H.-D."/>
            <person name="Choi I.-G."/>
        </authorList>
    </citation>
    <scope>NUCLEOTIDE SEQUENCE [LARGE SCALE GENOMIC DNA]</scope>
    <source>
        <strain evidence="3 4">KUS-F28377</strain>
    </source>
</reference>